<proteinExistence type="predicted"/>
<name>A0A914VZR3_9BILA</name>
<dbReference type="WBParaSite" id="PSAMB.scaffold2903size20647.g19616.t1">
    <property type="protein sequence ID" value="PSAMB.scaffold2903size20647.g19616.t1"/>
    <property type="gene ID" value="PSAMB.scaffold2903size20647.g19616"/>
</dbReference>
<dbReference type="GO" id="GO:0045179">
    <property type="term" value="C:apical cortex"/>
    <property type="evidence" value="ECO:0007669"/>
    <property type="project" value="TreeGrafter"/>
</dbReference>
<dbReference type="Proteomes" id="UP000887566">
    <property type="component" value="Unplaced"/>
</dbReference>
<dbReference type="GO" id="GO:0000132">
    <property type="term" value="P:establishment of mitotic spindle orientation"/>
    <property type="evidence" value="ECO:0007669"/>
    <property type="project" value="TreeGrafter"/>
</dbReference>
<dbReference type="PANTHER" id="PTHR21386">
    <property type="entry name" value="INSCUTEABLE"/>
    <property type="match status" value="1"/>
</dbReference>
<dbReference type="GO" id="GO:0045176">
    <property type="term" value="P:apical protein localization"/>
    <property type="evidence" value="ECO:0007669"/>
    <property type="project" value="TreeGrafter"/>
</dbReference>
<dbReference type="InterPro" id="IPR039921">
    <property type="entry name" value="Inscuteable"/>
</dbReference>
<evidence type="ECO:0000313" key="2">
    <source>
        <dbReference type="WBParaSite" id="PSAMB.scaffold2903size20647.g19616.t1"/>
    </source>
</evidence>
<organism evidence="1 2">
    <name type="scientific">Plectus sambesii</name>
    <dbReference type="NCBI Taxonomy" id="2011161"/>
    <lineage>
        <taxon>Eukaryota</taxon>
        <taxon>Metazoa</taxon>
        <taxon>Ecdysozoa</taxon>
        <taxon>Nematoda</taxon>
        <taxon>Chromadorea</taxon>
        <taxon>Plectida</taxon>
        <taxon>Plectina</taxon>
        <taxon>Plectoidea</taxon>
        <taxon>Plectidae</taxon>
        <taxon>Plectus</taxon>
    </lineage>
</organism>
<reference evidence="2" key="1">
    <citation type="submission" date="2022-11" db="UniProtKB">
        <authorList>
            <consortium name="WormBaseParasite"/>
        </authorList>
    </citation>
    <scope>IDENTIFICATION</scope>
</reference>
<protein>
    <submittedName>
        <fullName evidence="2">Uncharacterized protein</fullName>
    </submittedName>
</protein>
<keyword evidence="1" id="KW-1185">Reference proteome</keyword>
<evidence type="ECO:0000313" key="1">
    <source>
        <dbReference type="Proteomes" id="UP000887566"/>
    </source>
</evidence>
<dbReference type="GO" id="GO:0009786">
    <property type="term" value="P:regulation of asymmetric cell division"/>
    <property type="evidence" value="ECO:0007669"/>
    <property type="project" value="TreeGrafter"/>
</dbReference>
<dbReference type="InterPro" id="IPR011989">
    <property type="entry name" value="ARM-like"/>
</dbReference>
<dbReference type="AlphaFoldDB" id="A0A914VZR3"/>
<dbReference type="GO" id="GO:0008093">
    <property type="term" value="F:cytoskeletal anchor activity"/>
    <property type="evidence" value="ECO:0007669"/>
    <property type="project" value="TreeGrafter"/>
</dbReference>
<dbReference type="Gene3D" id="1.25.10.10">
    <property type="entry name" value="Leucine-rich Repeat Variant"/>
    <property type="match status" value="1"/>
</dbReference>
<dbReference type="GO" id="GO:0008356">
    <property type="term" value="P:asymmetric cell division"/>
    <property type="evidence" value="ECO:0007669"/>
    <property type="project" value="InterPro"/>
</dbReference>
<accession>A0A914VZR3</accession>
<sequence>MATIFARLSANRYDEALVAQGAIPCLLAMLCVQDPNHPEFCKRVRYKAAICIGTIASRSYGLKAVHDSKGYYALSEVLRLEKGKKNPVGMICSSLMSRLEGKYQLETVV</sequence>
<dbReference type="PANTHER" id="PTHR21386:SF0">
    <property type="entry name" value="PROTEIN INSCUTEABLE HOMOLOG"/>
    <property type="match status" value="1"/>
</dbReference>